<keyword evidence="4" id="KW-1185">Reference proteome</keyword>
<feature type="transmembrane region" description="Helical" evidence="2">
    <location>
        <begin position="330"/>
        <end position="350"/>
    </location>
</feature>
<reference evidence="3" key="1">
    <citation type="submission" date="2021-01" db="UniProtKB">
        <authorList>
            <consortium name="EnsemblPlants"/>
        </authorList>
    </citation>
    <scope>IDENTIFICATION</scope>
</reference>
<name>A0A7N0VF15_KALFE</name>
<dbReference type="CDD" id="cd03062">
    <property type="entry name" value="TRX_Fd_Sucrase"/>
    <property type="match status" value="1"/>
</dbReference>
<dbReference type="Proteomes" id="UP000594263">
    <property type="component" value="Unplaced"/>
</dbReference>
<dbReference type="OMA" id="GYCGPIL"/>
<dbReference type="PANTHER" id="PTHR31902:SF10">
    <property type="entry name" value="SUCRASE_FERREDOXIN-LIKE FAMILY PROTEIN"/>
    <property type="match status" value="1"/>
</dbReference>
<evidence type="ECO:0000313" key="4">
    <source>
        <dbReference type="Proteomes" id="UP000594263"/>
    </source>
</evidence>
<dbReference type="Gene3D" id="3.40.30.10">
    <property type="entry name" value="Glutaredoxin"/>
    <property type="match status" value="2"/>
</dbReference>
<dbReference type="Pfam" id="PF06999">
    <property type="entry name" value="Suc_Fer-like"/>
    <property type="match status" value="1"/>
</dbReference>
<organism evidence="3 4">
    <name type="scientific">Kalanchoe fedtschenkoi</name>
    <name type="common">Lavender scallops</name>
    <name type="synonym">South American air plant</name>
    <dbReference type="NCBI Taxonomy" id="63787"/>
    <lineage>
        <taxon>Eukaryota</taxon>
        <taxon>Viridiplantae</taxon>
        <taxon>Streptophyta</taxon>
        <taxon>Embryophyta</taxon>
        <taxon>Tracheophyta</taxon>
        <taxon>Spermatophyta</taxon>
        <taxon>Magnoliopsida</taxon>
        <taxon>eudicotyledons</taxon>
        <taxon>Gunneridae</taxon>
        <taxon>Pentapetalae</taxon>
        <taxon>Saxifragales</taxon>
        <taxon>Crassulaceae</taxon>
        <taxon>Kalanchoe</taxon>
    </lineage>
</organism>
<dbReference type="AlphaFoldDB" id="A0A7N0VF15"/>
<dbReference type="PANTHER" id="PTHR31902">
    <property type="entry name" value="ACTIN PATCHES DISTAL PROTEIN 1"/>
    <property type="match status" value="1"/>
</dbReference>
<keyword evidence="2" id="KW-0812">Transmembrane</keyword>
<dbReference type="EnsemblPlants" id="Kaladp0671s0025.1.v1.1">
    <property type="protein sequence ID" value="Kaladp0671s0025.1.v1.1"/>
    <property type="gene ID" value="Kaladp0671s0025.v1.1"/>
</dbReference>
<dbReference type="FunFam" id="3.40.30.10:FF:000213">
    <property type="entry name" value="APD1p protein"/>
    <property type="match status" value="1"/>
</dbReference>
<keyword evidence="2" id="KW-0472">Membrane</keyword>
<protein>
    <submittedName>
        <fullName evidence="3">Uncharacterized protein</fullName>
    </submittedName>
</protein>
<sequence>MAAAEADNLSAVASPIDDDSKYGFQRPEMYQAALKGTVDGYDRHVFLCYKGPGAWPARVEDGADSLPKLFATAVKARKKDITVKTKVTVCGGGDGSGLEDGDVLVFPDMVIYRGLKESDVDGFVEDVIVRGETWSAGNKEEVTATYVFVCAHGSRDKRCGVCGPVLLDKLKEEIGTRGLSEQVITSPCSHIGGHKYAGNLIIYGPDPNGKVTGHWYGYVTPDDVPELLDSHIGKGEIIEKLWRGQMGVYEEGGKEDEKKLPNGKELKKEKKRKEEPTVVEKEAPSGCCQGANGVSCCRVESSEAKSKTDVNNKMFGKLSCWMGSLEQEDYLAAAAVIGALATVAVAYSFYRRSA</sequence>
<dbReference type="InterPro" id="IPR009737">
    <property type="entry name" value="Aim32/Apd1-like"/>
</dbReference>
<dbReference type="SUPFAM" id="SSF52833">
    <property type="entry name" value="Thioredoxin-like"/>
    <property type="match status" value="1"/>
</dbReference>
<evidence type="ECO:0000256" key="1">
    <source>
        <dbReference type="SAM" id="MobiDB-lite"/>
    </source>
</evidence>
<feature type="region of interest" description="Disordered" evidence="1">
    <location>
        <begin position="252"/>
        <end position="277"/>
    </location>
</feature>
<proteinExistence type="predicted"/>
<dbReference type="Gramene" id="Kaladp0671s0025.1.v1.1">
    <property type="protein sequence ID" value="Kaladp0671s0025.1.v1.1"/>
    <property type="gene ID" value="Kaladp0671s0025.v1.1"/>
</dbReference>
<evidence type="ECO:0000256" key="2">
    <source>
        <dbReference type="SAM" id="Phobius"/>
    </source>
</evidence>
<keyword evidence="2" id="KW-1133">Transmembrane helix</keyword>
<accession>A0A7N0VF15</accession>
<dbReference type="InterPro" id="IPR036249">
    <property type="entry name" value="Thioredoxin-like_sf"/>
</dbReference>
<evidence type="ECO:0000313" key="3">
    <source>
        <dbReference type="EnsemblPlants" id="Kaladp0671s0025.1.v1.1"/>
    </source>
</evidence>